<evidence type="ECO:0000313" key="2">
    <source>
        <dbReference type="Proteomes" id="UP000248329"/>
    </source>
</evidence>
<protein>
    <submittedName>
        <fullName evidence="1">Uncharacterized protein</fullName>
    </submittedName>
</protein>
<dbReference type="EMBL" id="PQXF01000026">
    <property type="protein sequence ID" value="PXF59317.1"/>
    <property type="molecule type" value="Genomic_DNA"/>
</dbReference>
<sequence length="70" mass="7395">MMIPGKLKGQVILALALWLAFSGVAAAEQLYVNESGWWRADGAYNASGTPIQAADAAGEGDVIAMWKQQS</sequence>
<comment type="caution">
    <text evidence="1">The sequence shown here is derived from an EMBL/GenBank/DDBJ whole genome shotgun (WGS) entry which is preliminary data.</text>
</comment>
<evidence type="ECO:0000313" key="1">
    <source>
        <dbReference type="EMBL" id="PXF59317.1"/>
    </source>
</evidence>
<accession>A0AC61L119</accession>
<proteinExistence type="predicted"/>
<organism evidence="1 2">
    <name type="scientific">Candidatus Methanogaster sp</name>
    <dbReference type="NCBI Taxonomy" id="3386292"/>
    <lineage>
        <taxon>Archaea</taxon>
        <taxon>Methanobacteriati</taxon>
        <taxon>Methanobacteriota</taxon>
        <taxon>Stenosarchaea group</taxon>
        <taxon>Methanomicrobia</taxon>
        <taxon>Methanosarcinales</taxon>
        <taxon>ANME-2 cluster</taxon>
        <taxon>Candidatus Methanogasteraceae</taxon>
        <taxon>Candidatus Methanogaster</taxon>
    </lineage>
</organism>
<name>A0AC61L119_9EURY</name>
<gene>
    <name evidence="1" type="ORF">C4B59_11700</name>
</gene>
<dbReference type="Proteomes" id="UP000248329">
    <property type="component" value="Unassembled WGS sequence"/>
</dbReference>
<reference evidence="1" key="1">
    <citation type="submission" date="2018-01" db="EMBL/GenBank/DDBJ databases">
        <authorList>
            <person name="Krukenberg V."/>
        </authorList>
    </citation>
    <scope>NUCLEOTIDE SEQUENCE</scope>
    <source>
        <strain evidence="1">E20ANME2</strain>
    </source>
</reference>